<organism evidence="2 3">
    <name type="scientific">Legionella spiritensis</name>
    <dbReference type="NCBI Taxonomy" id="452"/>
    <lineage>
        <taxon>Bacteria</taxon>
        <taxon>Pseudomonadati</taxon>
        <taxon>Pseudomonadota</taxon>
        <taxon>Gammaproteobacteria</taxon>
        <taxon>Legionellales</taxon>
        <taxon>Legionellaceae</taxon>
        <taxon>Legionella</taxon>
    </lineage>
</organism>
<dbReference type="PROSITE" id="PS50125">
    <property type="entry name" value="GUANYLATE_CYCLASE_2"/>
    <property type="match status" value="1"/>
</dbReference>
<dbReference type="AlphaFoldDB" id="A0A0W0YXD0"/>
<dbReference type="PANTHER" id="PTHR43081:SF1">
    <property type="entry name" value="ADENYLATE CYCLASE, TERMINAL-DIFFERENTIATION SPECIFIC"/>
    <property type="match status" value="1"/>
</dbReference>
<dbReference type="OrthoDB" id="9812358at2"/>
<dbReference type="SUPFAM" id="SSF55781">
    <property type="entry name" value="GAF domain-like"/>
    <property type="match status" value="1"/>
</dbReference>
<keyword evidence="3" id="KW-1185">Reference proteome</keyword>
<dbReference type="InterPro" id="IPR003018">
    <property type="entry name" value="GAF"/>
</dbReference>
<dbReference type="Proteomes" id="UP000054877">
    <property type="component" value="Unassembled WGS sequence"/>
</dbReference>
<dbReference type="STRING" id="452.Lspi_2152"/>
<dbReference type="GO" id="GO:0004016">
    <property type="term" value="F:adenylate cyclase activity"/>
    <property type="evidence" value="ECO:0007669"/>
    <property type="project" value="UniProtKB-ARBA"/>
</dbReference>
<protein>
    <submittedName>
        <fullName evidence="2">Fused adenylate cyclase/two component hybrid sensor/regulator</fullName>
    </submittedName>
</protein>
<dbReference type="SUPFAM" id="SSF55073">
    <property type="entry name" value="Nucleotide cyclase"/>
    <property type="match status" value="1"/>
</dbReference>
<comment type="caution">
    <text evidence="2">The sequence shown here is derived from an EMBL/GenBank/DDBJ whole genome shotgun (WGS) entry which is preliminary data.</text>
</comment>
<dbReference type="EMBL" id="LNYX01000031">
    <property type="protein sequence ID" value="KTD61522.1"/>
    <property type="molecule type" value="Genomic_DNA"/>
</dbReference>
<dbReference type="Gene3D" id="3.30.450.40">
    <property type="match status" value="1"/>
</dbReference>
<gene>
    <name evidence="2" type="primary">cyaA</name>
    <name evidence="2" type="ORF">Lspi_2152</name>
</gene>
<dbReference type="CDD" id="cd07302">
    <property type="entry name" value="CHD"/>
    <property type="match status" value="1"/>
</dbReference>
<feature type="domain" description="Guanylate cyclase" evidence="1">
    <location>
        <begin position="223"/>
        <end position="355"/>
    </location>
</feature>
<dbReference type="GO" id="GO:0035556">
    <property type="term" value="P:intracellular signal transduction"/>
    <property type="evidence" value="ECO:0007669"/>
    <property type="project" value="InterPro"/>
</dbReference>
<evidence type="ECO:0000313" key="3">
    <source>
        <dbReference type="Proteomes" id="UP000054877"/>
    </source>
</evidence>
<dbReference type="Gene3D" id="3.30.70.1230">
    <property type="entry name" value="Nucleotide cyclase"/>
    <property type="match status" value="1"/>
</dbReference>
<reference evidence="2 3" key="1">
    <citation type="submission" date="2015-11" db="EMBL/GenBank/DDBJ databases">
        <title>Genomic analysis of 38 Legionella species identifies large and diverse effector repertoires.</title>
        <authorList>
            <person name="Burstein D."/>
            <person name="Amaro F."/>
            <person name="Zusman T."/>
            <person name="Lifshitz Z."/>
            <person name="Cohen O."/>
            <person name="Gilbert J.A."/>
            <person name="Pupko T."/>
            <person name="Shuman H.A."/>
            <person name="Segal G."/>
        </authorList>
    </citation>
    <scope>NUCLEOTIDE SEQUENCE [LARGE SCALE GENOMIC DNA]</scope>
    <source>
        <strain evidence="2 3">Mt.St.Helens-9</strain>
    </source>
</reference>
<dbReference type="InterPro" id="IPR029787">
    <property type="entry name" value="Nucleotide_cyclase"/>
</dbReference>
<dbReference type="PATRIC" id="fig|452.5.peg.2368"/>
<dbReference type="InterPro" id="IPR050697">
    <property type="entry name" value="Adenylyl/Guanylyl_Cyclase_3/4"/>
</dbReference>
<accession>A0A0W0YXD0</accession>
<name>A0A0W0YXD0_LEGSP</name>
<evidence type="ECO:0000259" key="1">
    <source>
        <dbReference type="PROSITE" id="PS50125"/>
    </source>
</evidence>
<evidence type="ECO:0000313" key="2">
    <source>
        <dbReference type="EMBL" id="KTD61522.1"/>
    </source>
</evidence>
<dbReference type="GO" id="GO:0006171">
    <property type="term" value="P:cAMP biosynthetic process"/>
    <property type="evidence" value="ECO:0007669"/>
    <property type="project" value="TreeGrafter"/>
</dbReference>
<dbReference type="Pfam" id="PF00211">
    <property type="entry name" value="Guanylate_cyc"/>
    <property type="match status" value="1"/>
</dbReference>
<dbReference type="InterPro" id="IPR029016">
    <property type="entry name" value="GAF-like_dom_sf"/>
</dbReference>
<dbReference type="SMART" id="SM00065">
    <property type="entry name" value="GAF"/>
    <property type="match status" value="1"/>
</dbReference>
<proteinExistence type="predicted"/>
<dbReference type="InterPro" id="IPR001054">
    <property type="entry name" value="A/G_cyclase"/>
</dbReference>
<dbReference type="PANTHER" id="PTHR43081">
    <property type="entry name" value="ADENYLATE CYCLASE, TERMINAL-DIFFERENTIATION SPECIFIC-RELATED"/>
    <property type="match status" value="1"/>
</dbReference>
<dbReference type="SMART" id="SM00044">
    <property type="entry name" value="CYCc"/>
    <property type="match status" value="1"/>
</dbReference>
<dbReference type="RefSeq" id="WP_058484071.1">
    <property type="nucleotide sequence ID" value="NZ_CAAAII010000010.1"/>
</dbReference>
<sequence length="411" mass="46089">MKNLRHFDEEGRLAAVYELKILDTPRDERYERIVRLATDLFEVPIAFVSIVEKDRQWFKARQGIELENIPRTQSLCNITIQQDHPLIVLDTHLDTRFANNPYVVGAPYMRFYAGVPLATLEGYNVGTLCISDKIPRSFDEKKRRILMDLASMTEDQLNLMEVTRLEKKYRLTSAALQKARKSLQLRKDFIQKAFSCYMSDDVVKSLLKSPSQLAVKGDKRKITIVFSDLRNFTGLSETLPPEAVFAALNNLYEHMVNVIEKYGGTIDSFIGDAIMVIFGAPHSTESDALKAVACALDMQLTLKKVNTLNQGQGLPEFDMGIGINTGYAMVGNMGSQKRMQYTAIGSPVNLASRIQDLTIAGQVLISEATFQEVGKPLHIKGHLRVKVKGVSRPITIYDVDGVSGVYSVFLK</sequence>